<dbReference type="Gene3D" id="3.40.50.720">
    <property type="entry name" value="NAD(P)-binding Rossmann-like Domain"/>
    <property type="match status" value="1"/>
</dbReference>
<dbReference type="RefSeq" id="WP_345262039.1">
    <property type="nucleotide sequence ID" value="NZ_BAABIM010000001.1"/>
</dbReference>
<sequence length="313" mass="31858">MRAAVVQRYGPPEVVAVQEVPAPEPRRGQLRVRVHATPVTSGDARIRGARFPPGFAVPARLALGLRAPRRPVLGVCFSGVVDAVGPGTDSTAPAVGQAVCGMTGVRMGAHAEQVVVRTDHAVPVPAGVSHDDAAAMLFGGTTALPYLRDKGRLVAGHRVLVIGASGAVGTNAVQLARHLGAEVTGVCSPRNADLVAGLGATEVIHQVPGSGAYDVVLDAVGVLTPASGRVLLTPEGRLLLAVASLGQTLGARGRVQAGPAPERPADVAELLGLVAAGHLRAIVEQTYGLDDVVAAHARVDSGRKVGNLVLRPT</sequence>
<feature type="domain" description="Enoyl reductase (ER)" evidence="3">
    <location>
        <begin position="10"/>
        <end position="310"/>
    </location>
</feature>
<dbReference type="InterPro" id="IPR036291">
    <property type="entry name" value="NAD(P)-bd_dom_sf"/>
</dbReference>
<dbReference type="PANTHER" id="PTHR48106:SF18">
    <property type="entry name" value="QUINONE OXIDOREDUCTASE PIG3"/>
    <property type="match status" value="1"/>
</dbReference>
<dbReference type="SUPFAM" id="SSF51735">
    <property type="entry name" value="NAD(P)-binding Rossmann-fold domains"/>
    <property type="match status" value="1"/>
</dbReference>
<protein>
    <submittedName>
        <fullName evidence="4">NAD(P)-dependent alcohol dehydrogenase</fullName>
    </submittedName>
</protein>
<dbReference type="InterPro" id="IPR011032">
    <property type="entry name" value="GroES-like_sf"/>
</dbReference>
<keyword evidence="1" id="KW-0521">NADP</keyword>
<keyword evidence="2" id="KW-0560">Oxidoreductase</keyword>
<dbReference type="InterPro" id="IPR020843">
    <property type="entry name" value="ER"/>
</dbReference>
<dbReference type="Pfam" id="PF08240">
    <property type="entry name" value="ADH_N"/>
    <property type="match status" value="1"/>
</dbReference>
<dbReference type="CDD" id="cd08267">
    <property type="entry name" value="MDR1"/>
    <property type="match status" value="1"/>
</dbReference>
<accession>A0ABP8VPH2</accession>
<dbReference type="EMBL" id="BAABIM010000001">
    <property type="protein sequence ID" value="GAA4668519.1"/>
    <property type="molecule type" value="Genomic_DNA"/>
</dbReference>
<name>A0ABP8VPH2_9ACTN</name>
<gene>
    <name evidence="4" type="ORF">GCM10023226_00600</name>
</gene>
<dbReference type="SUPFAM" id="SSF50129">
    <property type="entry name" value="GroES-like"/>
    <property type="match status" value="1"/>
</dbReference>
<keyword evidence="5" id="KW-1185">Reference proteome</keyword>
<dbReference type="PANTHER" id="PTHR48106">
    <property type="entry name" value="QUINONE OXIDOREDUCTASE PIG3-RELATED"/>
    <property type="match status" value="1"/>
</dbReference>
<dbReference type="Pfam" id="PF13602">
    <property type="entry name" value="ADH_zinc_N_2"/>
    <property type="match status" value="1"/>
</dbReference>
<dbReference type="Proteomes" id="UP001500621">
    <property type="component" value="Unassembled WGS sequence"/>
</dbReference>
<comment type="caution">
    <text evidence="4">The sequence shown here is derived from an EMBL/GenBank/DDBJ whole genome shotgun (WGS) entry which is preliminary data.</text>
</comment>
<evidence type="ECO:0000313" key="4">
    <source>
        <dbReference type="EMBL" id="GAA4668519.1"/>
    </source>
</evidence>
<organism evidence="4 5">
    <name type="scientific">Nocardioides nanhaiensis</name>
    <dbReference type="NCBI Taxonomy" id="1476871"/>
    <lineage>
        <taxon>Bacteria</taxon>
        <taxon>Bacillati</taxon>
        <taxon>Actinomycetota</taxon>
        <taxon>Actinomycetes</taxon>
        <taxon>Propionibacteriales</taxon>
        <taxon>Nocardioidaceae</taxon>
        <taxon>Nocardioides</taxon>
    </lineage>
</organism>
<dbReference type="InterPro" id="IPR013154">
    <property type="entry name" value="ADH-like_N"/>
</dbReference>
<evidence type="ECO:0000259" key="3">
    <source>
        <dbReference type="SMART" id="SM00829"/>
    </source>
</evidence>
<dbReference type="Gene3D" id="3.90.180.10">
    <property type="entry name" value="Medium-chain alcohol dehydrogenases, catalytic domain"/>
    <property type="match status" value="1"/>
</dbReference>
<reference evidence="5" key="1">
    <citation type="journal article" date="2019" name="Int. J. Syst. Evol. Microbiol.">
        <title>The Global Catalogue of Microorganisms (GCM) 10K type strain sequencing project: providing services to taxonomists for standard genome sequencing and annotation.</title>
        <authorList>
            <consortium name="The Broad Institute Genomics Platform"/>
            <consortium name="The Broad Institute Genome Sequencing Center for Infectious Disease"/>
            <person name="Wu L."/>
            <person name="Ma J."/>
        </authorList>
    </citation>
    <scope>NUCLEOTIDE SEQUENCE [LARGE SCALE GENOMIC DNA]</scope>
    <source>
        <strain evidence="5">JCM 18127</strain>
    </source>
</reference>
<evidence type="ECO:0000313" key="5">
    <source>
        <dbReference type="Proteomes" id="UP001500621"/>
    </source>
</evidence>
<dbReference type="SMART" id="SM00829">
    <property type="entry name" value="PKS_ER"/>
    <property type="match status" value="1"/>
</dbReference>
<proteinExistence type="predicted"/>
<evidence type="ECO:0000256" key="2">
    <source>
        <dbReference type="ARBA" id="ARBA00023002"/>
    </source>
</evidence>
<evidence type="ECO:0000256" key="1">
    <source>
        <dbReference type="ARBA" id="ARBA00022857"/>
    </source>
</evidence>